<evidence type="ECO:0000313" key="10">
    <source>
        <dbReference type="EMBL" id="JAB99487.1"/>
    </source>
</evidence>
<organism evidence="10">
    <name type="scientific">Ceratitis capitata</name>
    <name type="common">Mediterranean fruit fly</name>
    <name type="synonym">Tephritis capitata</name>
    <dbReference type="NCBI Taxonomy" id="7213"/>
    <lineage>
        <taxon>Eukaryota</taxon>
        <taxon>Metazoa</taxon>
        <taxon>Ecdysozoa</taxon>
        <taxon>Arthropoda</taxon>
        <taxon>Hexapoda</taxon>
        <taxon>Insecta</taxon>
        <taxon>Pterygota</taxon>
        <taxon>Neoptera</taxon>
        <taxon>Endopterygota</taxon>
        <taxon>Diptera</taxon>
        <taxon>Brachycera</taxon>
        <taxon>Muscomorpha</taxon>
        <taxon>Tephritoidea</taxon>
        <taxon>Tephritidae</taxon>
        <taxon>Ceratitis</taxon>
        <taxon>Ceratitis</taxon>
    </lineage>
</organism>
<evidence type="ECO:0000259" key="9">
    <source>
        <dbReference type="PROSITE" id="PS50157"/>
    </source>
</evidence>
<feature type="domain" description="C2H2-type" evidence="9">
    <location>
        <begin position="352"/>
        <end position="380"/>
    </location>
</feature>
<evidence type="ECO:0000256" key="5">
    <source>
        <dbReference type="ARBA" id="ARBA00022833"/>
    </source>
</evidence>
<dbReference type="InterPro" id="IPR036236">
    <property type="entry name" value="Znf_C2H2_sf"/>
</dbReference>
<name>W8BL52_CERCA</name>
<dbReference type="GO" id="GO:0005634">
    <property type="term" value="C:nucleus"/>
    <property type="evidence" value="ECO:0007669"/>
    <property type="project" value="UniProtKB-SubCell"/>
</dbReference>
<reference evidence="10" key="1">
    <citation type="submission" date="2013-07" db="EMBL/GenBank/DDBJ databases">
        <authorList>
            <person name="Geib S."/>
        </authorList>
    </citation>
    <scope>NUCLEOTIDE SEQUENCE</scope>
</reference>
<dbReference type="PROSITE" id="PS50157">
    <property type="entry name" value="ZINC_FINGER_C2H2_2"/>
    <property type="match status" value="6"/>
</dbReference>
<dbReference type="Pfam" id="PF00096">
    <property type="entry name" value="zf-C2H2"/>
    <property type="match status" value="3"/>
</dbReference>
<dbReference type="GeneID" id="101456999"/>
<feature type="domain" description="C2H2-type" evidence="9">
    <location>
        <begin position="491"/>
        <end position="519"/>
    </location>
</feature>
<keyword evidence="3" id="KW-0677">Repeat</keyword>
<keyword evidence="8" id="KW-0175">Coiled coil</keyword>
<dbReference type="GO" id="GO:0000981">
    <property type="term" value="F:DNA-binding transcription factor activity, RNA polymerase II-specific"/>
    <property type="evidence" value="ECO:0007669"/>
    <property type="project" value="TreeGrafter"/>
</dbReference>
<dbReference type="Gene3D" id="3.30.160.60">
    <property type="entry name" value="Classic Zinc Finger"/>
    <property type="match status" value="4"/>
</dbReference>
<dbReference type="PANTHER" id="PTHR24394:SF29">
    <property type="entry name" value="MYONEURIN"/>
    <property type="match status" value="1"/>
</dbReference>
<comment type="subcellular location">
    <subcellularLocation>
        <location evidence="1">Nucleus</location>
    </subcellularLocation>
</comment>
<feature type="coiled-coil region" evidence="8">
    <location>
        <begin position="118"/>
        <end position="145"/>
    </location>
</feature>
<dbReference type="GO" id="GO:0008270">
    <property type="term" value="F:zinc ion binding"/>
    <property type="evidence" value="ECO:0007669"/>
    <property type="project" value="UniProtKB-KW"/>
</dbReference>
<protein>
    <submittedName>
        <fullName evidence="10">Zinc finger protein 26</fullName>
    </submittedName>
</protein>
<evidence type="ECO:0000256" key="1">
    <source>
        <dbReference type="ARBA" id="ARBA00004123"/>
    </source>
</evidence>
<evidence type="ECO:0000256" key="7">
    <source>
        <dbReference type="PROSITE-ProRule" id="PRU00042"/>
    </source>
</evidence>
<sequence length="619" mass="70326">MNSNDVQIIDDFSDIEPSSSTQLVEGDSQCGLIFFSESTRVLKFFCTYCEKVSENINYFCQHLSEHITDDDKESAQEEVCGSASDEGIAGAPIEDTVVYEGDPNQSLLPCDLAGFDESKMVVEELDEAEEIAAEVEDEMRQEFEGDNIYRINGNSCADDFFNYTLTGNCAPKNQPALQCSEKKVMLTKNFKKSTDKLNMSQFKNVSKKKRITTVKVIALKNRVAELYERIKLEEERRSRICSTSTESNDTPSAELENELDLKNENVTLEKEPVQKIIGETVITLLPQTHLQAELTKNNDSLSPLISCKNKSDGAGDKTTCPACGRKFRSAFSLTIHKRTHYLESDSNVKLAHKCSDCDQLFNKIPDLKEHIQQVHYPEGFICKICNRKLTSLTLLETHMRKVHLSRPFNCDICKKNFDTRDRFEEHVKAHVSGQPYRCHICGRKYSTECILKQHLRRHKEQVPQCCVVCGKMTLRITQHMKIHAPRPKRVLSCKLCGKVFNFSSGLSHHYKVAHNLKKSLSKVKSEESVLMPEELKTEIIDMKTEKVENDEEFCNIIKSNEEISQKEEEAKRVIVELIQNATYTSFFPENFNSSIDSGPPIAREETISAVNSIVSEETS</sequence>
<dbReference type="PANTHER" id="PTHR24394">
    <property type="entry name" value="ZINC FINGER PROTEIN"/>
    <property type="match status" value="1"/>
</dbReference>
<evidence type="ECO:0000256" key="2">
    <source>
        <dbReference type="ARBA" id="ARBA00022723"/>
    </source>
</evidence>
<keyword evidence="2" id="KW-0479">Metal-binding</keyword>
<reference evidence="10" key="2">
    <citation type="journal article" date="2014" name="BMC Genomics">
        <title>A genomic perspective to assessing quality of mass-reared SIT flies used in Mediterranean fruit fly (Ceratitis capitata) eradication in California.</title>
        <authorList>
            <person name="Calla B."/>
            <person name="Hall B."/>
            <person name="Hou S."/>
            <person name="Geib S.M."/>
        </authorList>
    </citation>
    <scope>NUCLEOTIDE SEQUENCE</scope>
</reference>
<evidence type="ECO:0000256" key="4">
    <source>
        <dbReference type="ARBA" id="ARBA00022771"/>
    </source>
</evidence>
<proteinExistence type="evidence at transcript level"/>
<dbReference type="PROSITE" id="PS00028">
    <property type="entry name" value="ZINC_FINGER_C2H2_1"/>
    <property type="match status" value="6"/>
</dbReference>
<dbReference type="SMART" id="SM00355">
    <property type="entry name" value="ZnF_C2H2"/>
    <property type="match status" value="8"/>
</dbReference>
<feature type="domain" description="C2H2-type" evidence="9">
    <location>
        <begin position="436"/>
        <end position="463"/>
    </location>
</feature>
<accession>W8BL52</accession>
<gene>
    <name evidence="10" type="primary">ZFP26</name>
</gene>
<dbReference type="OrthoDB" id="3535323at2759"/>
<evidence type="ECO:0000256" key="3">
    <source>
        <dbReference type="ARBA" id="ARBA00022737"/>
    </source>
</evidence>
<evidence type="ECO:0000256" key="6">
    <source>
        <dbReference type="ARBA" id="ARBA00023242"/>
    </source>
</evidence>
<feature type="domain" description="C2H2-type" evidence="9">
    <location>
        <begin position="408"/>
        <end position="435"/>
    </location>
</feature>
<feature type="domain" description="C2H2-type" evidence="9">
    <location>
        <begin position="318"/>
        <end position="345"/>
    </location>
</feature>
<keyword evidence="5" id="KW-0862">Zinc</keyword>
<keyword evidence="4 7" id="KW-0863">Zinc-finger</keyword>
<keyword evidence="6" id="KW-0539">Nucleus</keyword>
<dbReference type="AlphaFoldDB" id="W8BL52"/>
<feature type="domain" description="C2H2-type" evidence="9">
    <location>
        <begin position="380"/>
        <end position="408"/>
    </location>
</feature>
<dbReference type="SUPFAM" id="SSF57667">
    <property type="entry name" value="beta-beta-alpha zinc fingers"/>
    <property type="match status" value="4"/>
</dbReference>
<evidence type="ECO:0000256" key="8">
    <source>
        <dbReference type="SAM" id="Coils"/>
    </source>
</evidence>
<dbReference type="KEGG" id="ccat:101456999"/>
<dbReference type="EMBL" id="GAMC01007068">
    <property type="protein sequence ID" value="JAB99487.1"/>
    <property type="molecule type" value="mRNA"/>
</dbReference>
<dbReference type="InterPro" id="IPR013087">
    <property type="entry name" value="Znf_C2H2_type"/>
</dbReference>